<feature type="compositionally biased region" description="Polar residues" evidence="1">
    <location>
        <begin position="120"/>
        <end position="129"/>
    </location>
</feature>
<dbReference type="EMBL" id="JAQIZT010000010">
    <property type="protein sequence ID" value="KAJ6980752.1"/>
    <property type="molecule type" value="Genomic_DNA"/>
</dbReference>
<feature type="compositionally biased region" description="Basic residues" evidence="1">
    <location>
        <begin position="130"/>
        <end position="146"/>
    </location>
</feature>
<feature type="region of interest" description="Disordered" evidence="1">
    <location>
        <begin position="62"/>
        <end position="81"/>
    </location>
</feature>
<gene>
    <name evidence="2" type="ORF">NC653_024184</name>
</gene>
<evidence type="ECO:0000313" key="3">
    <source>
        <dbReference type="Proteomes" id="UP001164929"/>
    </source>
</evidence>
<dbReference type="AlphaFoldDB" id="A0AAD6Q6J0"/>
<name>A0AAD6Q6J0_9ROSI</name>
<keyword evidence="3" id="KW-1185">Reference proteome</keyword>
<evidence type="ECO:0000313" key="2">
    <source>
        <dbReference type="EMBL" id="KAJ6980752.1"/>
    </source>
</evidence>
<evidence type="ECO:0000256" key="1">
    <source>
        <dbReference type="SAM" id="MobiDB-lite"/>
    </source>
</evidence>
<feature type="compositionally biased region" description="Low complexity" evidence="1">
    <location>
        <begin position="93"/>
        <end position="119"/>
    </location>
</feature>
<reference evidence="2" key="1">
    <citation type="journal article" date="2023" name="Mol. Ecol. Resour.">
        <title>Chromosome-level genome assembly of a triploid poplar Populus alba 'Berolinensis'.</title>
        <authorList>
            <person name="Chen S."/>
            <person name="Yu Y."/>
            <person name="Wang X."/>
            <person name="Wang S."/>
            <person name="Zhang T."/>
            <person name="Zhou Y."/>
            <person name="He R."/>
            <person name="Meng N."/>
            <person name="Wang Y."/>
            <person name="Liu W."/>
            <person name="Liu Z."/>
            <person name="Liu J."/>
            <person name="Guo Q."/>
            <person name="Huang H."/>
            <person name="Sederoff R.R."/>
            <person name="Wang G."/>
            <person name="Qu G."/>
            <person name="Chen S."/>
        </authorList>
    </citation>
    <scope>NUCLEOTIDE SEQUENCE</scope>
    <source>
        <strain evidence="2">SC-2020</strain>
    </source>
</reference>
<protein>
    <submittedName>
        <fullName evidence="2">Uncharacterized protein</fullName>
    </submittedName>
</protein>
<feature type="region of interest" description="Disordered" evidence="1">
    <location>
        <begin position="90"/>
        <end position="146"/>
    </location>
</feature>
<proteinExistence type="predicted"/>
<sequence>MTPTIQCSQPHIIIPNPIEPLPVTVDDFTSNPPPPTTLCPKPPLIPQPVLDTIPTLLATVIPSDESDSDPPTNTHTSLHAIDTALCQESKMDSLATTSESSHTATTEATMETSSTFTATHDASPTSSPKTVRKKKGGRKRKEVRCL</sequence>
<dbReference type="Proteomes" id="UP001164929">
    <property type="component" value="Chromosome 10"/>
</dbReference>
<accession>A0AAD6Q6J0</accession>
<organism evidence="2 3">
    <name type="scientific">Populus alba x Populus x berolinensis</name>
    <dbReference type="NCBI Taxonomy" id="444605"/>
    <lineage>
        <taxon>Eukaryota</taxon>
        <taxon>Viridiplantae</taxon>
        <taxon>Streptophyta</taxon>
        <taxon>Embryophyta</taxon>
        <taxon>Tracheophyta</taxon>
        <taxon>Spermatophyta</taxon>
        <taxon>Magnoliopsida</taxon>
        <taxon>eudicotyledons</taxon>
        <taxon>Gunneridae</taxon>
        <taxon>Pentapetalae</taxon>
        <taxon>rosids</taxon>
        <taxon>fabids</taxon>
        <taxon>Malpighiales</taxon>
        <taxon>Salicaceae</taxon>
        <taxon>Saliceae</taxon>
        <taxon>Populus</taxon>
    </lineage>
</organism>
<comment type="caution">
    <text evidence="2">The sequence shown here is derived from an EMBL/GenBank/DDBJ whole genome shotgun (WGS) entry which is preliminary data.</text>
</comment>